<comment type="caution">
    <text evidence="1">The sequence shown here is derived from an EMBL/GenBank/DDBJ whole genome shotgun (WGS) entry which is preliminary data.</text>
</comment>
<dbReference type="Proteomes" id="UP000249453">
    <property type="component" value="Unassembled WGS sequence"/>
</dbReference>
<name>A0A364JRT2_9HYPH</name>
<dbReference type="EMBL" id="QLMK01000023">
    <property type="protein sequence ID" value="RAK25523.1"/>
    <property type="molecule type" value="Genomic_DNA"/>
</dbReference>
<sequence length="283" mass="30313">MNFLTAATSNFLGTLFPLFKNLLAIIEKTHPGRTAESPTWAGENGAISLLPNRRTGRPIEDCGMSISKIYGSRRGRDDFYARVVPTSAPRVISRPHSSCGAGLCVTRLCRGGLWIGTIAVGHHDTVAAPARHGSGLCAAAASRAATSPPPDLPAIGIGWRTCCHCQAIWIVDHALPFARRLGGDHGGVRRGGRVRHLTALAMLVDRFRCADGNKIAVGRERVGRDKDQQQKCQKANSHRASLVRARISWRRLSLSACKVRTASARSSLSALSCFTASINGATS</sequence>
<reference evidence="1 2" key="1">
    <citation type="submission" date="2018-06" db="EMBL/GenBank/DDBJ databases">
        <title>Genomic Encyclopedia of Type Strains, Phase IV (KMG-IV): sequencing the most valuable type-strain genomes for metagenomic binning, comparative biology and taxonomic classification.</title>
        <authorList>
            <person name="Goeker M."/>
        </authorList>
    </citation>
    <scope>NUCLEOTIDE SEQUENCE [LARGE SCALE GENOMIC DNA]</scope>
    <source>
        <strain evidence="1 2">DSM 26720</strain>
    </source>
</reference>
<keyword evidence="2" id="KW-1185">Reference proteome</keyword>
<dbReference type="AlphaFoldDB" id="A0A364JRT2"/>
<protein>
    <submittedName>
        <fullName evidence="1">Uncharacterized protein</fullName>
    </submittedName>
</protein>
<gene>
    <name evidence="1" type="ORF">C7374_12316</name>
</gene>
<proteinExistence type="predicted"/>
<evidence type="ECO:0000313" key="1">
    <source>
        <dbReference type="EMBL" id="RAK25523.1"/>
    </source>
</evidence>
<evidence type="ECO:0000313" key="2">
    <source>
        <dbReference type="Proteomes" id="UP000249453"/>
    </source>
</evidence>
<organism evidence="1 2">
    <name type="scientific">Falsochrobactrum ovis</name>
    <dbReference type="NCBI Taxonomy" id="1293442"/>
    <lineage>
        <taxon>Bacteria</taxon>
        <taxon>Pseudomonadati</taxon>
        <taxon>Pseudomonadota</taxon>
        <taxon>Alphaproteobacteria</taxon>
        <taxon>Hyphomicrobiales</taxon>
        <taxon>Brucellaceae</taxon>
        <taxon>Falsochrobactrum</taxon>
    </lineage>
</organism>
<accession>A0A364JRT2</accession>